<proteinExistence type="predicted"/>
<protein>
    <submittedName>
        <fullName evidence="1">Uncharacterized protein</fullName>
    </submittedName>
</protein>
<evidence type="ECO:0000313" key="1">
    <source>
        <dbReference type="EMBL" id="QKF93515.1"/>
    </source>
</evidence>
<gene>
    <name evidence="1" type="ORF">Fadolivirus_1_57</name>
</gene>
<keyword evidence="2" id="KW-1185">Reference proteome</keyword>
<accession>A0A7D3V550</accession>
<dbReference type="EMBL" id="MT418680">
    <property type="protein sequence ID" value="QKF93515.1"/>
    <property type="molecule type" value="Genomic_DNA"/>
</dbReference>
<evidence type="ECO:0000313" key="2">
    <source>
        <dbReference type="Proteomes" id="UP001162001"/>
    </source>
</evidence>
<sequence length="156" mass="17717">MSKQDVRYVSSKKAVNRDNGHFVKIAYAGGNIGFCISRKAVEYMANKGSNEANLLLESTRKTTSSLGSAYSGDAYWYPISIHNFDEYSQYFYKNRDDPLLIEAIEQLKNSSYCNGSDVMIAEVKLLKNEKWIVKYNTDSAMAWDIDDEHVEIVDAN</sequence>
<reference evidence="1 2" key="1">
    <citation type="submission" date="2020-04" db="EMBL/GenBank/DDBJ databases">
        <title>Advantages and limits of metagenomic assembly and binning of a giant virus.</title>
        <authorList>
            <person name="Schulz F."/>
            <person name="Andreani J."/>
            <person name="Francis R."/>
            <person name="Boudjemaa H."/>
            <person name="Bou Khalil J.Y."/>
            <person name="Lee J."/>
            <person name="La Scola B."/>
            <person name="Woyke T."/>
        </authorList>
    </citation>
    <scope>NUCLEOTIDE SEQUENCE [LARGE SCALE GENOMIC DNA]</scope>
    <source>
        <strain evidence="1 2">FV1/VV64</strain>
    </source>
</reference>
<dbReference type="Proteomes" id="UP001162001">
    <property type="component" value="Segment"/>
</dbReference>
<name>A0A7D3V550_9VIRU</name>
<organism evidence="1 2">
    <name type="scientific">Fadolivirus FV1/VV64</name>
    <dbReference type="NCBI Taxonomy" id="3070911"/>
    <lineage>
        <taxon>Viruses</taxon>
        <taxon>Varidnaviria</taxon>
        <taxon>Bamfordvirae</taxon>
        <taxon>Nucleocytoviricota</taxon>
        <taxon>Megaviricetes</taxon>
        <taxon>Imitervirales</taxon>
        <taxon>Mimiviridae</taxon>
        <taxon>Klosneuvirinae</taxon>
        <taxon>Fadolivirus</taxon>
        <taxon>Fadolivirus algeromassiliense</taxon>
    </lineage>
</organism>